<dbReference type="PIRSF" id="PIRSF006324">
    <property type="entry name" value="LeuE"/>
    <property type="match status" value="1"/>
</dbReference>
<feature type="transmembrane region" description="Helical" evidence="6">
    <location>
        <begin position="41"/>
        <end position="66"/>
    </location>
</feature>
<keyword evidence="3 6" id="KW-0812">Transmembrane</keyword>
<feature type="transmembrane region" description="Helical" evidence="6">
    <location>
        <begin position="6"/>
        <end position="29"/>
    </location>
</feature>
<evidence type="ECO:0000256" key="4">
    <source>
        <dbReference type="ARBA" id="ARBA00022989"/>
    </source>
</evidence>
<comment type="subcellular location">
    <subcellularLocation>
        <location evidence="1">Cell membrane</location>
        <topology evidence="1">Multi-pass membrane protein</topology>
    </subcellularLocation>
</comment>
<dbReference type="InterPro" id="IPR001123">
    <property type="entry name" value="LeuE-type"/>
</dbReference>
<feature type="transmembrane region" description="Helical" evidence="6">
    <location>
        <begin position="188"/>
        <end position="209"/>
    </location>
</feature>
<accession>A0A9D1IJN7</accession>
<name>A0A9D1IJN7_9BURK</name>
<reference evidence="7" key="1">
    <citation type="submission" date="2020-10" db="EMBL/GenBank/DDBJ databases">
        <authorList>
            <person name="Gilroy R."/>
        </authorList>
    </citation>
    <scope>NUCLEOTIDE SEQUENCE</scope>
    <source>
        <strain evidence="7">7463</strain>
    </source>
</reference>
<comment type="caution">
    <text evidence="7">The sequence shown here is derived from an EMBL/GenBank/DDBJ whole genome shotgun (WGS) entry which is preliminary data.</text>
</comment>
<dbReference type="EMBL" id="DVMY01000037">
    <property type="protein sequence ID" value="HIU37049.1"/>
    <property type="molecule type" value="Genomic_DNA"/>
</dbReference>
<feature type="transmembrane region" description="Helical" evidence="6">
    <location>
        <begin position="118"/>
        <end position="144"/>
    </location>
</feature>
<dbReference type="Pfam" id="PF01810">
    <property type="entry name" value="LysE"/>
    <property type="match status" value="1"/>
</dbReference>
<sequence>MINTSLFFLFLLTSLFTIATPGPGVLLSLTSAIRYGLKTAIYVILGTSTGTVVMAALSSTGLGLLISTSPTLYEIIKALGALYMVYLGVRLYRAKPFSFDLAVKEKASMVTIKQKGYLWLQGVTLQMTNPQLIMFFISLFPQFIDHNLSFAPQVILMTLTYFCLVFCIHCTYGWIASNFRHLLSTPKAAKVINCVGGSFFLILAARVFWDLVCELGI</sequence>
<gene>
    <name evidence="7" type="ORF">IAC56_02085</name>
</gene>
<feature type="transmembrane region" description="Helical" evidence="6">
    <location>
        <begin position="150"/>
        <end position="176"/>
    </location>
</feature>
<proteinExistence type="predicted"/>
<organism evidence="7 8">
    <name type="scientific">Candidatus Aphodousia faecigallinarum</name>
    <dbReference type="NCBI Taxonomy" id="2840677"/>
    <lineage>
        <taxon>Bacteria</taxon>
        <taxon>Pseudomonadati</taxon>
        <taxon>Pseudomonadota</taxon>
        <taxon>Betaproteobacteria</taxon>
        <taxon>Burkholderiales</taxon>
        <taxon>Sutterellaceae</taxon>
        <taxon>Sutterellaceae incertae sedis</taxon>
        <taxon>Candidatus Aphodousia</taxon>
    </lineage>
</organism>
<evidence type="ECO:0000256" key="6">
    <source>
        <dbReference type="SAM" id="Phobius"/>
    </source>
</evidence>
<protein>
    <submittedName>
        <fullName evidence="7">LysE family translocator</fullName>
    </submittedName>
</protein>
<dbReference type="Proteomes" id="UP000824083">
    <property type="component" value="Unassembled WGS sequence"/>
</dbReference>
<evidence type="ECO:0000256" key="3">
    <source>
        <dbReference type="ARBA" id="ARBA00022692"/>
    </source>
</evidence>
<dbReference type="GO" id="GO:0015171">
    <property type="term" value="F:amino acid transmembrane transporter activity"/>
    <property type="evidence" value="ECO:0007669"/>
    <property type="project" value="TreeGrafter"/>
</dbReference>
<dbReference type="PANTHER" id="PTHR30086:SF20">
    <property type="entry name" value="ARGININE EXPORTER PROTEIN ARGO-RELATED"/>
    <property type="match status" value="1"/>
</dbReference>
<evidence type="ECO:0000256" key="2">
    <source>
        <dbReference type="ARBA" id="ARBA00022475"/>
    </source>
</evidence>
<keyword evidence="2" id="KW-1003">Cell membrane</keyword>
<dbReference type="GO" id="GO:0005886">
    <property type="term" value="C:plasma membrane"/>
    <property type="evidence" value="ECO:0007669"/>
    <property type="project" value="UniProtKB-SubCell"/>
</dbReference>
<feature type="transmembrane region" description="Helical" evidence="6">
    <location>
        <begin position="72"/>
        <end position="89"/>
    </location>
</feature>
<evidence type="ECO:0000313" key="8">
    <source>
        <dbReference type="Proteomes" id="UP000824083"/>
    </source>
</evidence>
<evidence type="ECO:0000256" key="1">
    <source>
        <dbReference type="ARBA" id="ARBA00004651"/>
    </source>
</evidence>
<dbReference type="AlphaFoldDB" id="A0A9D1IJN7"/>
<reference evidence="7" key="2">
    <citation type="journal article" date="2021" name="PeerJ">
        <title>Extensive microbial diversity within the chicken gut microbiome revealed by metagenomics and culture.</title>
        <authorList>
            <person name="Gilroy R."/>
            <person name="Ravi A."/>
            <person name="Getino M."/>
            <person name="Pursley I."/>
            <person name="Horton D.L."/>
            <person name="Alikhan N.F."/>
            <person name="Baker D."/>
            <person name="Gharbi K."/>
            <person name="Hall N."/>
            <person name="Watson M."/>
            <person name="Adriaenssens E.M."/>
            <person name="Foster-Nyarko E."/>
            <person name="Jarju S."/>
            <person name="Secka A."/>
            <person name="Antonio M."/>
            <person name="Oren A."/>
            <person name="Chaudhuri R.R."/>
            <person name="La Ragione R."/>
            <person name="Hildebrand F."/>
            <person name="Pallen M.J."/>
        </authorList>
    </citation>
    <scope>NUCLEOTIDE SEQUENCE</scope>
    <source>
        <strain evidence="7">7463</strain>
    </source>
</reference>
<evidence type="ECO:0000313" key="7">
    <source>
        <dbReference type="EMBL" id="HIU37049.1"/>
    </source>
</evidence>
<dbReference type="PANTHER" id="PTHR30086">
    <property type="entry name" value="ARGININE EXPORTER PROTEIN ARGO"/>
    <property type="match status" value="1"/>
</dbReference>
<evidence type="ECO:0000256" key="5">
    <source>
        <dbReference type="ARBA" id="ARBA00023136"/>
    </source>
</evidence>
<keyword evidence="5 6" id="KW-0472">Membrane</keyword>
<keyword evidence="4 6" id="KW-1133">Transmembrane helix</keyword>